<dbReference type="Gene3D" id="2.40.70.10">
    <property type="entry name" value="Acid Proteases"/>
    <property type="match status" value="2"/>
</dbReference>
<feature type="domain" description="Peptidase A1" evidence="2">
    <location>
        <begin position="25"/>
        <end position="121"/>
    </location>
</feature>
<dbReference type="InterPro" id="IPR021109">
    <property type="entry name" value="Peptidase_aspartic_dom_sf"/>
</dbReference>
<reference evidence="3 4" key="1">
    <citation type="journal article" date="2012" name="Eukaryot. Cell">
        <title>Draft genome sequence of CBS 2479, the standard type strain of Trichosporon asahii.</title>
        <authorList>
            <person name="Yang R.Y."/>
            <person name="Li H.T."/>
            <person name="Zhu H."/>
            <person name="Zhou G.P."/>
            <person name="Wang M."/>
            <person name="Wang L."/>
        </authorList>
    </citation>
    <scope>NUCLEOTIDE SEQUENCE [LARGE SCALE GENOMIC DNA]</scope>
    <source>
        <strain evidence="4">ATCC 90039 / CBS 2479 / JCM 2466 / KCTC 7840 / NCYC 2677 / UAMH 7654</strain>
    </source>
</reference>
<dbReference type="KEGG" id="tasa:A1Q1_05748"/>
<evidence type="ECO:0000313" key="4">
    <source>
        <dbReference type="Proteomes" id="UP000002748"/>
    </source>
</evidence>
<dbReference type="InterPro" id="IPR001461">
    <property type="entry name" value="Aspartic_peptidase_A1"/>
</dbReference>
<dbReference type="GeneID" id="25989260"/>
<dbReference type="InterPro" id="IPR033121">
    <property type="entry name" value="PEPTIDASE_A1"/>
</dbReference>
<gene>
    <name evidence="3" type="ORF">A1Q1_05748</name>
</gene>
<dbReference type="Pfam" id="PF00026">
    <property type="entry name" value="Asp"/>
    <property type="match status" value="1"/>
</dbReference>
<dbReference type="InterPro" id="IPR034164">
    <property type="entry name" value="Pepsin-like_dom"/>
</dbReference>
<comment type="caution">
    <text evidence="3">The sequence shown here is derived from an EMBL/GenBank/DDBJ whole genome shotgun (WGS) entry which is preliminary data.</text>
</comment>
<dbReference type="VEuPathDB" id="FungiDB:A1Q1_05748"/>
<accession>J4U6N3</accession>
<dbReference type="SUPFAM" id="SSF50630">
    <property type="entry name" value="Acid proteases"/>
    <property type="match status" value="1"/>
</dbReference>
<dbReference type="AlphaFoldDB" id="J4U6N3"/>
<proteinExistence type="inferred from homology"/>
<dbReference type="GO" id="GO:0006508">
    <property type="term" value="P:proteolysis"/>
    <property type="evidence" value="ECO:0007669"/>
    <property type="project" value="InterPro"/>
</dbReference>
<dbReference type="PANTHER" id="PTHR47966">
    <property type="entry name" value="BETA-SITE APP-CLEAVING ENZYME, ISOFORM A-RELATED"/>
    <property type="match status" value="1"/>
</dbReference>
<dbReference type="GO" id="GO:0004190">
    <property type="term" value="F:aspartic-type endopeptidase activity"/>
    <property type="evidence" value="ECO:0007669"/>
    <property type="project" value="InterPro"/>
</dbReference>
<evidence type="ECO:0000313" key="3">
    <source>
        <dbReference type="EMBL" id="EJT45835.1"/>
    </source>
</evidence>
<dbReference type="CDD" id="cd05471">
    <property type="entry name" value="pepsin_like"/>
    <property type="match status" value="1"/>
</dbReference>
<dbReference type="PANTHER" id="PTHR47966:SF57">
    <property type="entry name" value="PEPTIDASE A1 DOMAIN-CONTAINING PROTEIN"/>
    <property type="match status" value="1"/>
</dbReference>
<dbReference type="EMBL" id="ALBS01000321">
    <property type="protein sequence ID" value="EJT45835.1"/>
    <property type="molecule type" value="Genomic_DNA"/>
</dbReference>
<dbReference type="RefSeq" id="XP_014176432.1">
    <property type="nucleotide sequence ID" value="XM_014320957.1"/>
</dbReference>
<name>J4U6N3_TRIAS</name>
<comment type="similarity">
    <text evidence="1">Belongs to the peptidase A1 family.</text>
</comment>
<organism evidence="3 4">
    <name type="scientific">Trichosporon asahii var. asahii (strain ATCC 90039 / CBS 2479 / JCM 2466 / KCTC 7840 / NBRC 103889/ NCYC 2677 / UAMH 7654)</name>
    <name type="common">Yeast</name>
    <dbReference type="NCBI Taxonomy" id="1186058"/>
    <lineage>
        <taxon>Eukaryota</taxon>
        <taxon>Fungi</taxon>
        <taxon>Dikarya</taxon>
        <taxon>Basidiomycota</taxon>
        <taxon>Agaricomycotina</taxon>
        <taxon>Tremellomycetes</taxon>
        <taxon>Trichosporonales</taxon>
        <taxon>Trichosporonaceae</taxon>
        <taxon>Trichosporon</taxon>
    </lineage>
</organism>
<sequence>MTFRHPARGGVFYTVPLRMRARHHESFDVHVDTGSGKLWLYSSHCASPACKGMKGYSPGGPAFNTGEKKTTHFADGTRIAGTWATDYVEAAGKRMEFLLADRGSATLPPGVVGGLGLGLPKQGKAHRVLWAHNQRRVCALCFGTHGLGAMLALPPVANDGSHLTIGDYRWEVRLSAIEHAGRVLMLNRRVLLDSGTVASVAPPPDVEAFFSFFYQNVAEATAGEWTLVFAGGARVHLPELFSFRRHGHHERSLHASPSGFNSTWIFGLDVLTHLHTVFDADKRTVGLASRL</sequence>
<protein>
    <recommendedName>
        <fullName evidence="2">Peptidase A1 domain-containing protein</fullName>
    </recommendedName>
</protein>
<evidence type="ECO:0000256" key="1">
    <source>
        <dbReference type="ARBA" id="ARBA00007447"/>
    </source>
</evidence>
<dbReference type="Proteomes" id="UP000002748">
    <property type="component" value="Unassembled WGS sequence"/>
</dbReference>
<dbReference type="HOGENOM" id="CLU_957093_0_0_1"/>
<evidence type="ECO:0000259" key="2">
    <source>
        <dbReference type="Pfam" id="PF00026"/>
    </source>
</evidence>